<dbReference type="AlphaFoldDB" id="A0A0B1S0X1"/>
<keyword evidence="2" id="KW-1185">Reference proteome</keyword>
<accession>A0A0B1S0X1</accession>
<organism evidence="1 2">
    <name type="scientific">Oesophagostomum dentatum</name>
    <name type="common">Nodular worm</name>
    <dbReference type="NCBI Taxonomy" id="61180"/>
    <lineage>
        <taxon>Eukaryota</taxon>
        <taxon>Metazoa</taxon>
        <taxon>Ecdysozoa</taxon>
        <taxon>Nematoda</taxon>
        <taxon>Chromadorea</taxon>
        <taxon>Rhabditida</taxon>
        <taxon>Rhabditina</taxon>
        <taxon>Rhabditomorpha</taxon>
        <taxon>Strongyloidea</taxon>
        <taxon>Strongylidae</taxon>
        <taxon>Oesophagostomum</taxon>
    </lineage>
</organism>
<sequence length="106" mass="11942">MEHVLQCHARQGAEMRNLVSSLRSSTTEILARVPPASEAPSVLTYPYGITKEEVDDIQLRSKSATVFARNVESKIFETEKDKNENLENRAAQDKVCSFFPTIFLPL</sequence>
<reference evidence="1 2" key="1">
    <citation type="submission" date="2014-03" db="EMBL/GenBank/DDBJ databases">
        <title>Draft genome of the hookworm Oesophagostomum dentatum.</title>
        <authorList>
            <person name="Mitreva M."/>
        </authorList>
    </citation>
    <scope>NUCLEOTIDE SEQUENCE [LARGE SCALE GENOMIC DNA]</scope>
    <source>
        <strain evidence="1 2">OD-Hann</strain>
    </source>
</reference>
<protein>
    <submittedName>
        <fullName evidence="1">Uncharacterized protein</fullName>
    </submittedName>
</protein>
<evidence type="ECO:0000313" key="1">
    <source>
        <dbReference type="EMBL" id="KHJ78574.1"/>
    </source>
</evidence>
<name>A0A0B1S0X1_OESDE</name>
<gene>
    <name evidence="1" type="ORF">OESDEN_21803</name>
</gene>
<dbReference type="EMBL" id="KN609640">
    <property type="protein sequence ID" value="KHJ78574.1"/>
    <property type="molecule type" value="Genomic_DNA"/>
</dbReference>
<proteinExistence type="predicted"/>
<dbReference type="Proteomes" id="UP000053660">
    <property type="component" value="Unassembled WGS sequence"/>
</dbReference>
<evidence type="ECO:0000313" key="2">
    <source>
        <dbReference type="Proteomes" id="UP000053660"/>
    </source>
</evidence>